<evidence type="ECO:0000313" key="2">
    <source>
        <dbReference type="EMBL" id="UYV62982.1"/>
    </source>
</evidence>
<accession>A0ABY6K276</accession>
<keyword evidence="3" id="KW-1185">Reference proteome</keyword>
<protein>
    <recommendedName>
        <fullName evidence="4">Retrotransposon gag domain-containing protein</fullName>
    </recommendedName>
</protein>
<evidence type="ECO:0000256" key="1">
    <source>
        <dbReference type="SAM" id="MobiDB-lite"/>
    </source>
</evidence>
<feature type="compositionally biased region" description="Basic and acidic residues" evidence="1">
    <location>
        <begin position="105"/>
        <end position="124"/>
    </location>
</feature>
<evidence type="ECO:0008006" key="4">
    <source>
        <dbReference type="Google" id="ProtNLM"/>
    </source>
</evidence>
<sequence>MNSDCPIEPPTMTQDQDCPDIQDHTTVSQSERSKVVVLNQGPRIGSLRLELNGNTCSKISLSSSHSFLTSDAFSGISVCLFHLWPSCVAFHHDCTGELTSRMVETRSGKMQDPAQERIKAEESAKPQPGATIGRDASSDPVVLNPNIDIPKYDGTEDPRPWIESLEEIGFLYHWADYIISRYAAMNMIGSAKTWLNLHKVSFTSWENFKSRLIEDFASDANKEEMRMRLNRIQQ</sequence>
<dbReference type="EMBL" id="CP092864">
    <property type="protein sequence ID" value="UYV62982.1"/>
    <property type="molecule type" value="Genomic_DNA"/>
</dbReference>
<gene>
    <name evidence="2" type="ORF">LAZ67_2002737</name>
</gene>
<feature type="region of interest" description="Disordered" evidence="1">
    <location>
        <begin position="105"/>
        <end position="140"/>
    </location>
</feature>
<dbReference type="PANTHER" id="PTHR33223">
    <property type="entry name" value="CCHC-TYPE DOMAIN-CONTAINING PROTEIN"/>
    <property type="match status" value="1"/>
</dbReference>
<feature type="region of interest" description="Disordered" evidence="1">
    <location>
        <begin position="1"/>
        <end position="20"/>
    </location>
</feature>
<dbReference type="Proteomes" id="UP001235939">
    <property type="component" value="Chromosome 02"/>
</dbReference>
<organism evidence="2 3">
    <name type="scientific">Cordylochernes scorpioides</name>
    <dbReference type="NCBI Taxonomy" id="51811"/>
    <lineage>
        <taxon>Eukaryota</taxon>
        <taxon>Metazoa</taxon>
        <taxon>Ecdysozoa</taxon>
        <taxon>Arthropoda</taxon>
        <taxon>Chelicerata</taxon>
        <taxon>Arachnida</taxon>
        <taxon>Pseudoscorpiones</taxon>
        <taxon>Cheliferoidea</taxon>
        <taxon>Chernetidae</taxon>
        <taxon>Cordylochernes</taxon>
    </lineage>
</organism>
<evidence type="ECO:0000313" key="3">
    <source>
        <dbReference type="Proteomes" id="UP001235939"/>
    </source>
</evidence>
<reference evidence="2 3" key="1">
    <citation type="submission" date="2022-01" db="EMBL/GenBank/DDBJ databases">
        <title>A chromosomal length assembly of Cordylochernes scorpioides.</title>
        <authorList>
            <person name="Zeh D."/>
            <person name="Zeh J."/>
        </authorList>
    </citation>
    <scope>NUCLEOTIDE SEQUENCE [LARGE SCALE GENOMIC DNA]</scope>
    <source>
        <strain evidence="2">IN4F17</strain>
        <tissue evidence="2">Whole Body</tissue>
    </source>
</reference>
<dbReference type="PANTHER" id="PTHR33223:SF6">
    <property type="entry name" value="CCHC-TYPE DOMAIN-CONTAINING PROTEIN"/>
    <property type="match status" value="1"/>
</dbReference>
<proteinExistence type="predicted"/>
<name>A0ABY6K276_9ARAC</name>